<gene>
    <name evidence="3" type="primary">LOC113509902</name>
</gene>
<dbReference type="Proteomes" id="UP001652740">
    <property type="component" value="Unplaced"/>
</dbReference>
<dbReference type="GeneID" id="113509902"/>
<reference evidence="3" key="1">
    <citation type="submission" date="2025-08" db="UniProtKB">
        <authorList>
            <consortium name="RefSeq"/>
        </authorList>
    </citation>
    <scope>IDENTIFICATION</scope>
    <source>
        <tissue evidence="3">Whole larvae</tissue>
    </source>
</reference>
<dbReference type="RefSeq" id="XP_026749130.2">
    <property type="nucleotide sequence ID" value="XM_026893329.3"/>
</dbReference>
<keyword evidence="1" id="KW-0175">Coiled coil</keyword>
<proteinExistence type="predicted"/>
<organism evidence="2 3">
    <name type="scientific">Galleria mellonella</name>
    <name type="common">Greater wax moth</name>
    <dbReference type="NCBI Taxonomy" id="7137"/>
    <lineage>
        <taxon>Eukaryota</taxon>
        <taxon>Metazoa</taxon>
        <taxon>Ecdysozoa</taxon>
        <taxon>Arthropoda</taxon>
        <taxon>Hexapoda</taxon>
        <taxon>Insecta</taxon>
        <taxon>Pterygota</taxon>
        <taxon>Neoptera</taxon>
        <taxon>Endopterygota</taxon>
        <taxon>Lepidoptera</taxon>
        <taxon>Glossata</taxon>
        <taxon>Ditrysia</taxon>
        <taxon>Pyraloidea</taxon>
        <taxon>Pyralidae</taxon>
        <taxon>Galleriinae</taxon>
        <taxon>Galleria</taxon>
    </lineage>
</organism>
<evidence type="ECO:0000313" key="3">
    <source>
        <dbReference type="RefSeq" id="XP_026749130.2"/>
    </source>
</evidence>
<evidence type="ECO:0000313" key="2">
    <source>
        <dbReference type="Proteomes" id="UP001652740"/>
    </source>
</evidence>
<feature type="coiled-coil region" evidence="1">
    <location>
        <begin position="164"/>
        <end position="227"/>
    </location>
</feature>
<feature type="coiled-coil region" evidence="1">
    <location>
        <begin position="273"/>
        <end position="378"/>
    </location>
</feature>
<protein>
    <submittedName>
        <fullName evidence="3">LOW QUALITY PROTEIN: uncharacterized protein LOC113509902</fullName>
    </submittedName>
</protein>
<dbReference type="InParanoid" id="A0A6J1W932"/>
<evidence type="ECO:0000256" key="1">
    <source>
        <dbReference type="SAM" id="Coils"/>
    </source>
</evidence>
<keyword evidence="2" id="KW-1185">Reference proteome</keyword>
<sequence>MPEIPECLNRRYLALDELIKDLTSTMSNRSSNADCPCESTTDVGIKLMCDFWNILKEDPNCDLTQAVQQRMGLNAKSNNLYGHWNATCYMAGPGSSDDDDDKKRCAFNKIKNLRCRSPEPESKPKCCTSKLVSSSVGSNVLPLSKVLCNLKEAASFDKKCNVRLNKLMETGKQLQDQIQNLEHRENEGIQLIKQADCMWSCMENVYKKKITESLERQKVLLKQLKEVEASTTKWRKNKKDLEFQISNINKCQQEITEKINQKSNDLKFIDMEITEFNKRIENNKKEIETAKKSLTNKKQASDLKIATITANITELQKKLSDEQKHKYEKEQEGNKYIKEAREDLQTICRVLLQKKLENEDKKAEREAILLELDMLKQTCDVCREKCQNKHIFINEEIKNIDKEIAEFKVKCIRCHECTDTADVRKFCTDCPRCLEERDCLYADGHCDLNHSMDCVCMSIKQKFLDNIFDNMYTVLEKQAQTDPGKAVADTVLRCLKRSRNGKLNDETKKILQDFILTTVKKNLNLTIVGGAVKTRCEMDPETYKKLMLCLKQVKVTQPPKVDAETAAKKDPCRRWGGTSECNCPKGPDACICTKNAPPPSDDPTPCSPQDKEDISEVVACPHKDGASCVADCASHAHPSCVDTDVAAWRPNPCQEQTCTFSKNMQAAQCFLGPDSSSSLSKLKDPNLPDISMLSDKIMCNCENDSKKLCTRHEDSKHMKAIQVEKQYNPGLENVILKIKAENNYSKYIEGRLLKTISGNIAISFNTISILNTKFNKTKEFPVLLHKSDSDTLLIDIDQELINETTNAILRKTSNEKMLVVIADTMFNIDKDKINFEQNAKFYKMRIKGINNEVEPPVVLKLTPSDNYITVIDKEFEKKYRHTIGISIDENYKCTLVRSNSGNYEIAFEDCSISQESSNAFIVKSPSGNIKILVNGPDFEAITKRTSELSPDAVDCKSFDEILRKLLDKLPSSSLQLNKEKVKKSKFLGITSSSNSCLYEKVKFRLENNQSLLTESSALLKRIMSGQYAVVLNKESKKKLINNIKSYLVGSSQNMIPIKRTESSDITIILNNDDKVSDQYGSLKITSSGNIYVLVNEEVVKDIKKYDMESKYKDDSQYIIGSIKNSVDKAVATTCNSKPDDNFCVISKCICKDLQFSDSFESSEIDKDTMLFRPELCGTDWRKVKKSPKGRHKICDPGKCKEKCSTNNKKRIEINEKSPHIVIKPCESRLVSKQYTQRCKSKKCFYFTDSICSYHKDRYINVSNELLEISGLCNKGQKSNSKLSKDIVNSSHIEKSPGKVESFNSNQFAYLDNLPPQLPSFLKGYHYNI</sequence>
<dbReference type="KEGG" id="gmw:113509902"/>
<name>A0A6J1W932_GALME</name>
<accession>A0A6J1W932</accession>